<dbReference type="InterPro" id="IPR036890">
    <property type="entry name" value="HATPase_C_sf"/>
</dbReference>
<evidence type="ECO:0000256" key="4">
    <source>
        <dbReference type="ARBA" id="ARBA00022679"/>
    </source>
</evidence>
<evidence type="ECO:0000256" key="8">
    <source>
        <dbReference type="ARBA" id="ARBA00022840"/>
    </source>
</evidence>
<dbReference type="Proteomes" id="UP000237749">
    <property type="component" value="Unassembled WGS sequence"/>
</dbReference>
<evidence type="ECO:0000256" key="7">
    <source>
        <dbReference type="ARBA" id="ARBA00022777"/>
    </source>
</evidence>
<evidence type="ECO:0000256" key="6">
    <source>
        <dbReference type="ARBA" id="ARBA00022741"/>
    </source>
</evidence>
<feature type="transmembrane region" description="Helical" evidence="12">
    <location>
        <begin position="272"/>
        <end position="293"/>
    </location>
</feature>
<dbReference type="PANTHER" id="PTHR34220">
    <property type="entry name" value="SENSOR HISTIDINE KINASE YPDA"/>
    <property type="match status" value="1"/>
</dbReference>
<keyword evidence="15" id="KW-1185">Reference proteome</keyword>
<protein>
    <submittedName>
        <fullName evidence="14">Histidine kinase</fullName>
    </submittedName>
</protein>
<keyword evidence="8" id="KW-0067">ATP-binding</keyword>
<reference evidence="14 15" key="1">
    <citation type="submission" date="2018-02" db="EMBL/GenBank/DDBJ databases">
        <title>Genomic Encyclopedia of Archaeal and Bacterial Type Strains, Phase II (KMG-II): from individual species to whole genera.</title>
        <authorList>
            <person name="Goeker M."/>
        </authorList>
    </citation>
    <scope>NUCLEOTIDE SEQUENCE [LARGE SCALE GENOMIC DNA]</scope>
    <source>
        <strain evidence="14 15">DSM 3808</strain>
    </source>
</reference>
<keyword evidence="9 12" id="KW-1133">Transmembrane helix</keyword>
<evidence type="ECO:0000256" key="12">
    <source>
        <dbReference type="SAM" id="Phobius"/>
    </source>
</evidence>
<evidence type="ECO:0000256" key="10">
    <source>
        <dbReference type="ARBA" id="ARBA00023012"/>
    </source>
</evidence>
<dbReference type="InterPro" id="IPR003594">
    <property type="entry name" value="HATPase_dom"/>
</dbReference>
<organism evidence="14 15">
    <name type="scientific">Lacrimispora xylanisolvens</name>
    <dbReference type="NCBI Taxonomy" id="384636"/>
    <lineage>
        <taxon>Bacteria</taxon>
        <taxon>Bacillati</taxon>
        <taxon>Bacillota</taxon>
        <taxon>Clostridia</taxon>
        <taxon>Lachnospirales</taxon>
        <taxon>Lachnospiraceae</taxon>
        <taxon>Lacrimispora</taxon>
    </lineage>
</organism>
<evidence type="ECO:0000256" key="1">
    <source>
        <dbReference type="ARBA" id="ARBA00004651"/>
    </source>
</evidence>
<dbReference type="EMBL" id="PTJA01000009">
    <property type="protein sequence ID" value="PPK79674.1"/>
    <property type="molecule type" value="Genomic_DNA"/>
</dbReference>
<keyword evidence="11 12" id="KW-0472">Membrane</keyword>
<keyword evidence="3" id="KW-0597">Phosphoprotein</keyword>
<evidence type="ECO:0000313" key="15">
    <source>
        <dbReference type="Proteomes" id="UP000237749"/>
    </source>
</evidence>
<comment type="caution">
    <text evidence="14">The sequence shown here is derived from an EMBL/GenBank/DDBJ whole genome shotgun (WGS) entry which is preliminary data.</text>
</comment>
<feature type="transmembrane region" description="Helical" evidence="12">
    <location>
        <begin position="21"/>
        <end position="44"/>
    </location>
</feature>
<comment type="subcellular location">
    <subcellularLocation>
        <location evidence="1">Cell membrane</location>
        <topology evidence="1">Multi-pass membrane protein</topology>
    </subcellularLocation>
</comment>
<keyword evidence="7 14" id="KW-0418">Kinase</keyword>
<dbReference type="InterPro" id="IPR050640">
    <property type="entry name" value="Bact_2-comp_sensor_kinase"/>
</dbReference>
<gene>
    <name evidence="14" type="ORF">BXY41_109153</name>
</gene>
<accession>A0A2S6HQ14</accession>
<keyword evidence="2" id="KW-1003">Cell membrane</keyword>
<dbReference type="AlphaFoldDB" id="A0A2S6HQ14"/>
<dbReference type="GO" id="GO:0005886">
    <property type="term" value="C:plasma membrane"/>
    <property type="evidence" value="ECO:0007669"/>
    <property type="project" value="UniProtKB-SubCell"/>
</dbReference>
<dbReference type="RefSeq" id="WP_104438089.1">
    <property type="nucleotide sequence ID" value="NZ_PTJA01000009.1"/>
</dbReference>
<proteinExistence type="predicted"/>
<dbReference type="GO" id="GO:0000155">
    <property type="term" value="F:phosphorelay sensor kinase activity"/>
    <property type="evidence" value="ECO:0007669"/>
    <property type="project" value="InterPro"/>
</dbReference>
<sequence length="569" mass="66532">MDHRRAVKTEKSKFQKELEKMVSTRIVVIILIGCLFFSVAIIIINTLSQEVNSERHLEEISTNFFDVYHSTLNFLEEKENMQSFLDCIKKERNPRDINYLISKYNVEAKVGINLILINQEDQVVMTNFSAEEMNLHRREFNRIAANNARENGTGIYTTVYFFRADASEYLMMLPIYDQETYCGTVAAYLKNTDWNNCLSQGQYDTIITNERSDIIYCSNNSLIGKNTANKYIGADGSKYVTINGNRYFRRSKNQENESICIYSFIYLPQNSAYLLIGVITILGLGAVWTIMFFHMLGVMSKKTSESVELLVKEIRIIRTQDTNHEITLHTGDEFEEIAEQINKMVKSINELNHKNVELIQINGQMEMQNLQERMNPHFIYNTLDNIKYLIVSDPIKAENMIERFTHILRYSINNTKKKVLLQEDKVYIEDYLYIQKIRFGKRFDYTIEIEKECEQFFIPKLLLQPLLENSIKYGFQKKTDIHIKIGGYMQKEYLYLVVEDDGAGQPKATIEMLKSITNREKVDTKHNGLQNINRRISLEYGKESGMTIESQENEFFRVVLKLWMGENCV</sequence>
<keyword evidence="6" id="KW-0547">Nucleotide-binding</keyword>
<dbReference type="SUPFAM" id="SSF55874">
    <property type="entry name" value="ATPase domain of HSP90 chaperone/DNA topoisomerase II/histidine kinase"/>
    <property type="match status" value="1"/>
</dbReference>
<dbReference type="Gene3D" id="3.30.565.10">
    <property type="entry name" value="Histidine kinase-like ATPase, C-terminal domain"/>
    <property type="match status" value="1"/>
</dbReference>
<evidence type="ECO:0000256" key="5">
    <source>
        <dbReference type="ARBA" id="ARBA00022692"/>
    </source>
</evidence>
<dbReference type="PANTHER" id="PTHR34220:SF11">
    <property type="entry name" value="SENSOR PROTEIN KINASE HPTS"/>
    <property type="match status" value="1"/>
</dbReference>
<dbReference type="OrthoDB" id="9809908at2"/>
<dbReference type="Pfam" id="PF02518">
    <property type="entry name" value="HATPase_c"/>
    <property type="match status" value="1"/>
</dbReference>
<dbReference type="Gene3D" id="6.10.340.10">
    <property type="match status" value="1"/>
</dbReference>
<evidence type="ECO:0000256" key="11">
    <source>
        <dbReference type="ARBA" id="ARBA00023136"/>
    </source>
</evidence>
<keyword evidence="5 12" id="KW-0812">Transmembrane</keyword>
<evidence type="ECO:0000259" key="13">
    <source>
        <dbReference type="PROSITE" id="PS50885"/>
    </source>
</evidence>
<evidence type="ECO:0000256" key="2">
    <source>
        <dbReference type="ARBA" id="ARBA00022475"/>
    </source>
</evidence>
<feature type="domain" description="HAMP" evidence="13">
    <location>
        <begin position="301"/>
        <end position="353"/>
    </location>
</feature>
<dbReference type="Pfam" id="PF06580">
    <property type="entry name" value="His_kinase"/>
    <property type="match status" value="1"/>
</dbReference>
<dbReference type="InterPro" id="IPR010559">
    <property type="entry name" value="Sig_transdc_His_kin_internal"/>
</dbReference>
<name>A0A2S6HQ14_9FIRM</name>
<evidence type="ECO:0000313" key="14">
    <source>
        <dbReference type="EMBL" id="PPK79674.1"/>
    </source>
</evidence>
<evidence type="ECO:0000256" key="3">
    <source>
        <dbReference type="ARBA" id="ARBA00022553"/>
    </source>
</evidence>
<keyword evidence="10" id="KW-0902">Two-component regulatory system</keyword>
<dbReference type="InterPro" id="IPR003660">
    <property type="entry name" value="HAMP_dom"/>
</dbReference>
<keyword evidence="4" id="KW-0808">Transferase</keyword>
<dbReference type="PROSITE" id="PS50885">
    <property type="entry name" value="HAMP"/>
    <property type="match status" value="1"/>
</dbReference>
<evidence type="ECO:0000256" key="9">
    <source>
        <dbReference type="ARBA" id="ARBA00022989"/>
    </source>
</evidence>
<dbReference type="GO" id="GO:0005524">
    <property type="term" value="F:ATP binding"/>
    <property type="evidence" value="ECO:0007669"/>
    <property type="project" value="UniProtKB-KW"/>
</dbReference>